<dbReference type="Proteomes" id="UP001370348">
    <property type="component" value="Chromosome"/>
</dbReference>
<organism evidence="3 4">
    <name type="scientific">Pendulispora albinea</name>
    <dbReference type="NCBI Taxonomy" id="2741071"/>
    <lineage>
        <taxon>Bacteria</taxon>
        <taxon>Pseudomonadati</taxon>
        <taxon>Myxococcota</taxon>
        <taxon>Myxococcia</taxon>
        <taxon>Myxococcales</taxon>
        <taxon>Sorangiineae</taxon>
        <taxon>Pendulisporaceae</taxon>
        <taxon>Pendulispora</taxon>
    </lineage>
</organism>
<dbReference type="RefSeq" id="WP_394826056.1">
    <property type="nucleotide sequence ID" value="NZ_CP089984.1"/>
</dbReference>
<comment type="similarity">
    <text evidence="1">Belongs to the isochorismatase family.</text>
</comment>
<evidence type="ECO:0000256" key="2">
    <source>
        <dbReference type="ARBA" id="ARBA00022801"/>
    </source>
</evidence>
<sequence length="359" mass="39834">MSARPLPLPEFFDPANAARYHYVPDAQRLFTEAARWRKEYGITPSSRDAWNVHLLLIDVQKDFCFPEGSLYVAGRSGRGAIDDNRRLAEFIYRHLNAITHVTATLDTHLAFQIFFPSFWVDEDGAPLAAFREITTDDIDLGRARPNPDVAAWLCNGDRAWLLRQARHYCAELEKAGKYRLYLWPPHCILGSAGHALAGVLDEARMFHAFARSAQSRIEAKGDNVLTENYSVFGAEVLSRHDGPPLAQRNTALLDTLLTADAVLVAGQAASHCVKSSIDDLLDEIVRVDERLAQKVYILVDCMSSVTVPDGRGGFAADFTPDAERALARFREAGMHLVRSTDPMAPWAAGAQRTEASLRG</sequence>
<dbReference type="SUPFAM" id="SSF52499">
    <property type="entry name" value="Isochorismatase-like hydrolases"/>
    <property type="match status" value="1"/>
</dbReference>
<evidence type="ECO:0000256" key="1">
    <source>
        <dbReference type="ARBA" id="ARBA00006336"/>
    </source>
</evidence>
<name>A0ABZ2LZQ9_9BACT</name>
<keyword evidence="2" id="KW-0378">Hydrolase</keyword>
<dbReference type="Gene3D" id="3.40.50.850">
    <property type="entry name" value="Isochorismatase-like"/>
    <property type="match status" value="1"/>
</dbReference>
<dbReference type="PANTHER" id="PTHR11080:SF2">
    <property type="entry name" value="LD05707P"/>
    <property type="match status" value="1"/>
</dbReference>
<accession>A0ABZ2LZQ9</accession>
<dbReference type="EMBL" id="CP089984">
    <property type="protein sequence ID" value="WXB16429.1"/>
    <property type="molecule type" value="Genomic_DNA"/>
</dbReference>
<protein>
    <submittedName>
        <fullName evidence="3">Nicotinamidase</fullName>
    </submittedName>
</protein>
<evidence type="ECO:0000313" key="4">
    <source>
        <dbReference type="Proteomes" id="UP001370348"/>
    </source>
</evidence>
<dbReference type="InterPro" id="IPR036380">
    <property type="entry name" value="Isochorismatase-like_sf"/>
</dbReference>
<dbReference type="InterPro" id="IPR052347">
    <property type="entry name" value="Isochorismatase_Nicotinamidase"/>
</dbReference>
<reference evidence="3 4" key="1">
    <citation type="submission" date="2021-12" db="EMBL/GenBank/DDBJ databases">
        <title>Discovery of the Pendulisporaceae a myxobacterial family with distinct sporulation behavior and unique specialized metabolism.</title>
        <authorList>
            <person name="Garcia R."/>
            <person name="Popoff A."/>
            <person name="Bader C.D."/>
            <person name="Loehr J."/>
            <person name="Walesch S."/>
            <person name="Walt C."/>
            <person name="Boldt J."/>
            <person name="Bunk B."/>
            <person name="Haeckl F.J.F.P.J."/>
            <person name="Gunesch A.P."/>
            <person name="Birkelbach J."/>
            <person name="Nuebel U."/>
            <person name="Pietschmann T."/>
            <person name="Bach T."/>
            <person name="Mueller R."/>
        </authorList>
    </citation>
    <scope>NUCLEOTIDE SEQUENCE [LARGE SCALE GENOMIC DNA]</scope>
    <source>
        <strain evidence="3 4">MSr11954</strain>
    </source>
</reference>
<evidence type="ECO:0000313" key="3">
    <source>
        <dbReference type="EMBL" id="WXB16429.1"/>
    </source>
</evidence>
<gene>
    <name evidence="3" type="ORF">LZC94_03930</name>
</gene>
<keyword evidence="4" id="KW-1185">Reference proteome</keyword>
<dbReference type="PANTHER" id="PTHR11080">
    <property type="entry name" value="PYRAZINAMIDASE/NICOTINAMIDASE"/>
    <property type="match status" value="1"/>
</dbReference>
<proteinExistence type="inferred from homology"/>